<dbReference type="OrthoDB" id="827019at2759"/>
<keyword evidence="4" id="KW-1185">Reference proteome</keyword>
<evidence type="ECO:0000313" key="3">
    <source>
        <dbReference type="EMBL" id="KAH1032345.1"/>
    </source>
</evidence>
<protein>
    <submittedName>
        <fullName evidence="3">Uncharacterized protein</fullName>
    </submittedName>
</protein>
<dbReference type="PANTHER" id="PTHR48248">
    <property type="entry name" value="UVR DOMAIN-CONTAINING PROTEIN"/>
    <property type="match status" value="1"/>
</dbReference>
<accession>A0A9D3ZG21</accession>
<reference evidence="3 4" key="1">
    <citation type="journal article" date="2021" name="Plant Biotechnol. J.">
        <title>Multi-omics assisted identification of the key and species-specific regulatory components of drought-tolerant mechanisms in Gossypium stocksii.</title>
        <authorList>
            <person name="Yu D."/>
            <person name="Ke L."/>
            <person name="Zhang D."/>
            <person name="Wu Y."/>
            <person name="Sun Y."/>
            <person name="Mei J."/>
            <person name="Sun J."/>
            <person name="Sun Y."/>
        </authorList>
    </citation>
    <scope>NUCLEOTIDE SEQUENCE [LARGE SCALE GENOMIC DNA]</scope>
    <source>
        <strain evidence="4">cv. E1</strain>
        <tissue evidence="3">Leaf</tissue>
    </source>
</reference>
<evidence type="ECO:0000256" key="2">
    <source>
        <dbReference type="SAM" id="MobiDB-lite"/>
    </source>
</evidence>
<comment type="caution">
    <text evidence="3">The sequence shown here is derived from an EMBL/GenBank/DDBJ whole genome shotgun (WGS) entry which is preliminary data.</text>
</comment>
<proteinExistence type="predicted"/>
<organism evidence="3 4">
    <name type="scientific">Gossypium stocksii</name>
    <dbReference type="NCBI Taxonomy" id="47602"/>
    <lineage>
        <taxon>Eukaryota</taxon>
        <taxon>Viridiplantae</taxon>
        <taxon>Streptophyta</taxon>
        <taxon>Embryophyta</taxon>
        <taxon>Tracheophyta</taxon>
        <taxon>Spermatophyta</taxon>
        <taxon>Magnoliopsida</taxon>
        <taxon>eudicotyledons</taxon>
        <taxon>Gunneridae</taxon>
        <taxon>Pentapetalae</taxon>
        <taxon>rosids</taxon>
        <taxon>malvids</taxon>
        <taxon>Malvales</taxon>
        <taxon>Malvaceae</taxon>
        <taxon>Malvoideae</taxon>
        <taxon>Gossypium</taxon>
    </lineage>
</organism>
<dbReference type="AlphaFoldDB" id="A0A9D3ZG21"/>
<feature type="region of interest" description="Disordered" evidence="2">
    <location>
        <begin position="1"/>
        <end position="24"/>
    </location>
</feature>
<keyword evidence="1" id="KW-0175">Coiled coil</keyword>
<name>A0A9D3ZG21_9ROSI</name>
<feature type="coiled-coil region" evidence="1">
    <location>
        <begin position="25"/>
        <end position="73"/>
    </location>
</feature>
<dbReference type="Proteomes" id="UP000828251">
    <property type="component" value="Unassembled WGS sequence"/>
</dbReference>
<dbReference type="PANTHER" id="PTHR48248:SF5">
    <property type="entry name" value="UVR DOMAIN-CONTAINING PROTEIN"/>
    <property type="match status" value="1"/>
</dbReference>
<sequence>MPSNALKAEAETEASHLPRHKKRRLRNLNCGMKKLRVKMEEINEKQKNIREVQGELREKIEAIDLECEQLREETMMVRQQSVNTQIRLALMFQILKARQNHDFAQASHLTSALRELIARK</sequence>
<evidence type="ECO:0000313" key="4">
    <source>
        <dbReference type="Proteomes" id="UP000828251"/>
    </source>
</evidence>
<dbReference type="EMBL" id="JAIQCV010000013">
    <property type="protein sequence ID" value="KAH1032345.1"/>
    <property type="molecule type" value="Genomic_DNA"/>
</dbReference>
<evidence type="ECO:0000256" key="1">
    <source>
        <dbReference type="SAM" id="Coils"/>
    </source>
</evidence>
<gene>
    <name evidence="3" type="ORF">J1N35_044519</name>
</gene>